<evidence type="ECO:0000256" key="1">
    <source>
        <dbReference type="ARBA" id="ARBA00004141"/>
    </source>
</evidence>
<dbReference type="AlphaFoldDB" id="A0A7R9F0Z9"/>
<feature type="compositionally biased region" description="Acidic residues" evidence="5">
    <location>
        <begin position="506"/>
        <end position="522"/>
    </location>
</feature>
<evidence type="ECO:0000256" key="2">
    <source>
        <dbReference type="ARBA" id="ARBA00022692"/>
    </source>
</evidence>
<dbReference type="GO" id="GO:0005765">
    <property type="term" value="C:lysosomal membrane"/>
    <property type="evidence" value="ECO:0007669"/>
    <property type="project" value="TreeGrafter"/>
</dbReference>
<accession>A0A7R9F0Z9</accession>
<dbReference type="GO" id="GO:0005886">
    <property type="term" value="C:plasma membrane"/>
    <property type="evidence" value="ECO:0007669"/>
    <property type="project" value="TreeGrafter"/>
</dbReference>
<dbReference type="Pfam" id="PF21381">
    <property type="entry name" value="MCLN_ECD"/>
    <property type="match status" value="1"/>
</dbReference>
<proteinExistence type="predicted"/>
<dbReference type="InterPro" id="IPR039031">
    <property type="entry name" value="Mucolipin"/>
</dbReference>
<keyword evidence="2 6" id="KW-0812">Transmembrane</keyword>
<dbReference type="Gene3D" id="1.10.287.70">
    <property type="match status" value="1"/>
</dbReference>
<dbReference type="PANTHER" id="PTHR12127:SF7">
    <property type="entry name" value="SD02261P"/>
    <property type="match status" value="1"/>
</dbReference>
<feature type="transmembrane region" description="Helical" evidence="6">
    <location>
        <begin position="814"/>
        <end position="837"/>
    </location>
</feature>
<comment type="subcellular location">
    <subcellularLocation>
        <location evidence="1">Membrane</location>
        <topology evidence="1">Multi-pass membrane protein</topology>
    </subcellularLocation>
</comment>
<dbReference type="InterPro" id="IPR005821">
    <property type="entry name" value="Ion_trans_dom"/>
</dbReference>
<evidence type="ECO:0000313" key="9">
    <source>
        <dbReference type="EMBL" id="CAD7444136.1"/>
    </source>
</evidence>
<feature type="domain" description="Ion transport" evidence="7">
    <location>
        <begin position="920"/>
        <end position="1034"/>
    </location>
</feature>
<protein>
    <recommendedName>
        <fullName evidence="10">Mucolipin-3</fullName>
    </recommendedName>
</protein>
<feature type="transmembrane region" description="Helical" evidence="6">
    <location>
        <begin position="780"/>
        <end position="802"/>
    </location>
</feature>
<reference evidence="9" key="1">
    <citation type="submission" date="2020-11" db="EMBL/GenBank/DDBJ databases">
        <authorList>
            <person name="Tran Van P."/>
        </authorList>
    </citation>
    <scope>NUCLEOTIDE SEQUENCE</scope>
</reference>
<gene>
    <name evidence="9" type="ORF">TBIB3V08_LOCUS6524</name>
</gene>
<feature type="region of interest" description="Disordered" evidence="5">
    <location>
        <begin position="506"/>
        <end position="527"/>
    </location>
</feature>
<evidence type="ECO:0000259" key="7">
    <source>
        <dbReference type="Pfam" id="PF00520"/>
    </source>
</evidence>
<evidence type="ECO:0000256" key="3">
    <source>
        <dbReference type="ARBA" id="ARBA00022989"/>
    </source>
</evidence>
<dbReference type="CDD" id="cd21050">
    <property type="entry name" value="ELD_TRPML"/>
    <property type="match status" value="1"/>
</dbReference>
<organism evidence="9">
    <name type="scientific">Timema bartmani</name>
    <dbReference type="NCBI Taxonomy" id="61472"/>
    <lineage>
        <taxon>Eukaryota</taxon>
        <taxon>Metazoa</taxon>
        <taxon>Ecdysozoa</taxon>
        <taxon>Arthropoda</taxon>
        <taxon>Hexapoda</taxon>
        <taxon>Insecta</taxon>
        <taxon>Pterygota</taxon>
        <taxon>Neoptera</taxon>
        <taxon>Polyneoptera</taxon>
        <taxon>Phasmatodea</taxon>
        <taxon>Timematodea</taxon>
        <taxon>Timematoidea</taxon>
        <taxon>Timematidae</taxon>
        <taxon>Timema</taxon>
    </lineage>
</organism>
<dbReference type="Pfam" id="PF00520">
    <property type="entry name" value="Ion_trans"/>
    <property type="match status" value="1"/>
</dbReference>
<dbReference type="InterPro" id="IPR049134">
    <property type="entry name" value="MCLN_ECD"/>
</dbReference>
<evidence type="ECO:0000256" key="6">
    <source>
        <dbReference type="SAM" id="Phobius"/>
    </source>
</evidence>
<feature type="transmembrane region" description="Helical" evidence="6">
    <location>
        <begin position="731"/>
        <end position="751"/>
    </location>
</feature>
<sequence length="1132" mass="128086">MSNTSWSPALLTASGGAKIPGTVWKTRGGLSWLLLLTELHELFRLMLEPRELIGPSPSSNKPSKYSNVGIYMSLSPVEDKTLGYIVIISVFFEEFATRIRWHETLVWSQMKVWYNFLVERKENLHDSLVRSWPTLGEVILHSLVDQQQREREQKELPGVRKLRKQCLSEQFENYYTELRALATPCEFGDQEDKLLRAQIILGVNSQSVKQHLLREDTTLNKVVEYCKSVELADKNLKTIEDGGRSSQSLLEKPPPVHPTKIRTSISPSSAVGHNTTSALANYATEAELEALVSGSNSSSHFPSTCGYGSSGDQSEERLRRKLRFFFMNPIEKWQSKRRFPYKFIVQVFKIILVTVQLCLFAHNRYNHVNYSWDNRIAFSHLFLKGWDATREVNAYPPAVGNLALYKIDDFYATLDYAVVGVSQIIGNIAEILKVITLFPYEKLCIYSRASEIRSVANPERRKSGSATLPGFEQCDEFDARECFESDGNDPGYQHLNDDKIVHQVIEDNDNGSDDDEEMDAEEAAGPSHSDAYEAFQTAMNWLGRQPEGMATQLVLLKRLRNMAAKKCTSSLYANLTNAIGPYSYAEEDNTLTPPVLCLHQYKEGIIYGFNESYIFNSEIVTHCLNFTLGHNITRTTFSSKGFLEANNFQINFSALVQATLDFSVKTVNFKAAGPITPPDCYEFDIQILFDNGDHDGQMLLSLDTESIRLDCQGDVKYVVDNRLDYILRSTLNSLVILICSISLILCSRAIYRAQQLKHETIIFFRKTYTKELSVEGRFEFLNLWYVMIITNDVFIILGSAIKEEIEKKQFVGDQWNICSVLLGTGNLLVWFGVLRYLGFFKTYNREFPSLAPAHSIKRAIIRGVGNTSDHSRALLSSILAHALCPPLGKTEVNYVTLRGISLVEREWSVDVFGGSMCGAGFQVVILTLKKATPKVARFLLCALLIYAGFTFCGWLILGPYHMKFRSLASTSECLFALINGDDMFATFSIMSFKSPMLWWYSRIYLYCFISLYIYVVLSLFISVIMDAYETIKKSGSTTTSALANNATEVLICPHEAELTQTHCVTENMEVPGSNPDGTLTTRPQNRALADKTIILKQLPVKHRNRHCENSAWLVAFRIHGCSRAKRLSFGKR</sequence>
<feature type="domain" description="Mucolipin extracytosolic" evidence="8">
    <location>
        <begin position="572"/>
        <end position="711"/>
    </location>
</feature>
<dbReference type="EMBL" id="OD566514">
    <property type="protein sequence ID" value="CAD7444136.1"/>
    <property type="molecule type" value="Genomic_DNA"/>
</dbReference>
<dbReference type="GO" id="GO:0072345">
    <property type="term" value="F:NAADP-sensitive calcium-release channel activity"/>
    <property type="evidence" value="ECO:0007669"/>
    <property type="project" value="TreeGrafter"/>
</dbReference>
<keyword evidence="4 6" id="KW-0472">Membrane</keyword>
<dbReference type="PANTHER" id="PTHR12127">
    <property type="entry name" value="MUCOLIPIN"/>
    <property type="match status" value="1"/>
</dbReference>
<evidence type="ECO:0008006" key="10">
    <source>
        <dbReference type="Google" id="ProtNLM"/>
    </source>
</evidence>
<feature type="region of interest" description="Disordered" evidence="5">
    <location>
        <begin position="242"/>
        <end position="272"/>
    </location>
</feature>
<name>A0A7R9F0Z9_9NEOP</name>
<evidence type="ECO:0000259" key="8">
    <source>
        <dbReference type="Pfam" id="PF21381"/>
    </source>
</evidence>
<evidence type="ECO:0000256" key="5">
    <source>
        <dbReference type="SAM" id="MobiDB-lite"/>
    </source>
</evidence>
<feature type="transmembrane region" description="Helical" evidence="6">
    <location>
        <begin position="1003"/>
        <end position="1024"/>
    </location>
</feature>
<feature type="transmembrane region" description="Helical" evidence="6">
    <location>
        <begin position="938"/>
        <end position="957"/>
    </location>
</feature>
<keyword evidence="3 6" id="KW-1133">Transmembrane helix</keyword>
<evidence type="ECO:0000256" key="4">
    <source>
        <dbReference type="ARBA" id="ARBA00023136"/>
    </source>
</evidence>
<feature type="compositionally biased region" description="Polar residues" evidence="5">
    <location>
        <begin position="261"/>
        <end position="272"/>
    </location>
</feature>